<comment type="caution">
    <text evidence="1">The sequence shown here is derived from an EMBL/GenBank/DDBJ whole genome shotgun (WGS) entry which is preliminary data.</text>
</comment>
<dbReference type="AlphaFoldDB" id="A0AAD7WDP8"/>
<organism evidence="1 2">
    <name type="scientific">Aldrovandia affinis</name>
    <dbReference type="NCBI Taxonomy" id="143900"/>
    <lineage>
        <taxon>Eukaryota</taxon>
        <taxon>Metazoa</taxon>
        <taxon>Chordata</taxon>
        <taxon>Craniata</taxon>
        <taxon>Vertebrata</taxon>
        <taxon>Euteleostomi</taxon>
        <taxon>Actinopterygii</taxon>
        <taxon>Neopterygii</taxon>
        <taxon>Teleostei</taxon>
        <taxon>Notacanthiformes</taxon>
        <taxon>Halosauridae</taxon>
        <taxon>Aldrovandia</taxon>
    </lineage>
</organism>
<protein>
    <submittedName>
        <fullName evidence="1">Uncharacterized protein</fullName>
    </submittedName>
</protein>
<keyword evidence="2" id="KW-1185">Reference proteome</keyword>
<gene>
    <name evidence="1" type="ORF">AAFF_G00079800</name>
</gene>
<evidence type="ECO:0000313" key="1">
    <source>
        <dbReference type="EMBL" id="KAJ8392174.1"/>
    </source>
</evidence>
<reference evidence="1" key="1">
    <citation type="journal article" date="2023" name="Science">
        <title>Genome structures resolve the early diversification of teleost fishes.</title>
        <authorList>
            <person name="Parey E."/>
            <person name="Louis A."/>
            <person name="Montfort J."/>
            <person name="Bouchez O."/>
            <person name="Roques C."/>
            <person name="Iampietro C."/>
            <person name="Lluch J."/>
            <person name="Castinel A."/>
            <person name="Donnadieu C."/>
            <person name="Desvignes T."/>
            <person name="Floi Bucao C."/>
            <person name="Jouanno E."/>
            <person name="Wen M."/>
            <person name="Mejri S."/>
            <person name="Dirks R."/>
            <person name="Jansen H."/>
            <person name="Henkel C."/>
            <person name="Chen W.J."/>
            <person name="Zahm M."/>
            <person name="Cabau C."/>
            <person name="Klopp C."/>
            <person name="Thompson A.W."/>
            <person name="Robinson-Rechavi M."/>
            <person name="Braasch I."/>
            <person name="Lecointre G."/>
            <person name="Bobe J."/>
            <person name="Postlethwait J.H."/>
            <person name="Berthelot C."/>
            <person name="Roest Crollius H."/>
            <person name="Guiguen Y."/>
        </authorList>
    </citation>
    <scope>NUCLEOTIDE SEQUENCE</scope>
    <source>
        <strain evidence="1">NC1722</strain>
    </source>
</reference>
<dbReference type="EMBL" id="JAINUG010000149">
    <property type="protein sequence ID" value="KAJ8392174.1"/>
    <property type="molecule type" value="Genomic_DNA"/>
</dbReference>
<proteinExistence type="predicted"/>
<evidence type="ECO:0000313" key="2">
    <source>
        <dbReference type="Proteomes" id="UP001221898"/>
    </source>
</evidence>
<dbReference type="Proteomes" id="UP001221898">
    <property type="component" value="Unassembled WGS sequence"/>
</dbReference>
<accession>A0AAD7WDP8</accession>
<name>A0AAD7WDP8_9TELE</name>
<sequence length="77" mass="9076">MDWESSEGNTGLSIQTTCPSALQVFKVRCWRGRASSRFYPTELMREQTGVRQYWSWEQRDRSKPAVVQSQRFNITTK</sequence>